<protein>
    <recommendedName>
        <fullName evidence="3">Metallothionein</fullName>
    </recommendedName>
</protein>
<organism evidence="1 2">
    <name type="scientific">Pseudolycoriella hygida</name>
    <dbReference type="NCBI Taxonomy" id="35572"/>
    <lineage>
        <taxon>Eukaryota</taxon>
        <taxon>Metazoa</taxon>
        <taxon>Ecdysozoa</taxon>
        <taxon>Arthropoda</taxon>
        <taxon>Hexapoda</taxon>
        <taxon>Insecta</taxon>
        <taxon>Pterygota</taxon>
        <taxon>Neoptera</taxon>
        <taxon>Endopterygota</taxon>
        <taxon>Diptera</taxon>
        <taxon>Nematocera</taxon>
        <taxon>Sciaroidea</taxon>
        <taxon>Sciaridae</taxon>
        <taxon>Pseudolycoriella</taxon>
    </lineage>
</organism>
<evidence type="ECO:0000313" key="2">
    <source>
        <dbReference type="Proteomes" id="UP001151699"/>
    </source>
</evidence>
<comment type="caution">
    <text evidence="1">The sequence shown here is derived from an EMBL/GenBank/DDBJ whole genome shotgun (WGS) entry which is preliminary data.</text>
</comment>
<proteinExistence type="predicted"/>
<evidence type="ECO:0000313" key="1">
    <source>
        <dbReference type="EMBL" id="KAJ6637316.1"/>
    </source>
</evidence>
<accession>A0A9Q0MSQ7</accession>
<sequence>GNYHEYITVSLYAAAPYGYSPEEEPSVPSNVTGIPPKPALPVPGVSCGCGRSCTCSAARPSSNCGCKTKCHCGEQKNPSQ</sequence>
<keyword evidence="2" id="KW-1185">Reference proteome</keyword>
<reference evidence="1" key="1">
    <citation type="submission" date="2022-07" db="EMBL/GenBank/DDBJ databases">
        <authorList>
            <person name="Trinca V."/>
            <person name="Uliana J.V.C."/>
            <person name="Torres T.T."/>
            <person name="Ward R.J."/>
            <person name="Monesi N."/>
        </authorList>
    </citation>
    <scope>NUCLEOTIDE SEQUENCE</scope>
    <source>
        <strain evidence="1">HSMRA1968</strain>
        <tissue evidence="1">Whole embryos</tissue>
    </source>
</reference>
<gene>
    <name evidence="1" type="ORF">Bhyg_10046</name>
</gene>
<name>A0A9Q0MSQ7_9DIPT</name>
<feature type="non-terminal residue" evidence="1">
    <location>
        <position position="1"/>
    </location>
</feature>
<dbReference type="AlphaFoldDB" id="A0A9Q0MSQ7"/>
<dbReference type="EMBL" id="WJQU01000003">
    <property type="protein sequence ID" value="KAJ6637316.1"/>
    <property type="molecule type" value="Genomic_DNA"/>
</dbReference>
<dbReference type="Proteomes" id="UP001151699">
    <property type="component" value="Chromosome X"/>
</dbReference>
<evidence type="ECO:0008006" key="3">
    <source>
        <dbReference type="Google" id="ProtNLM"/>
    </source>
</evidence>